<feature type="transmembrane region" description="Helical" evidence="1">
    <location>
        <begin position="123"/>
        <end position="142"/>
    </location>
</feature>
<reference evidence="2 3" key="1">
    <citation type="submission" date="2021-05" db="EMBL/GenBank/DDBJ databases">
        <title>Comparative genomic studies on the polysaccharide-degrading batcterial strains of the Flammeovirga genus.</title>
        <authorList>
            <person name="Zewei F."/>
            <person name="Zheng Z."/>
            <person name="Yu L."/>
            <person name="Ruyue G."/>
            <person name="Yanhong M."/>
            <person name="Yuanyuan C."/>
            <person name="Jingyan G."/>
            <person name="Wenjun H."/>
        </authorList>
    </citation>
    <scope>NUCLEOTIDE SEQUENCE [LARGE SCALE GENOMIC DNA]</scope>
    <source>
        <strain evidence="2 3">YS10</strain>
    </source>
</reference>
<keyword evidence="3" id="KW-1185">Reference proteome</keyword>
<feature type="transmembrane region" description="Helical" evidence="1">
    <location>
        <begin position="31"/>
        <end position="52"/>
    </location>
</feature>
<protein>
    <recommendedName>
        <fullName evidence="4">Glycosyltransferase RgtA/B/C/D-like domain-containing protein</fullName>
    </recommendedName>
</protein>
<sequence>MGVFSLCLLTLLVYLHYQNVNNRTTHFSKIYFTALLIKFTLGVGVGLLYTFYYSGGDTFSLFNDGIILSKIAKTDFSAYLNFITSKAYRYPEVIMQQLTKSNASSTYFGIILSFLALLTGENYWISSLYISFFAFTGIWKLISELYLIYPKSKYSLFLTFFLIPSFSFWSSGILKESLAIGCICWVIGYGFDIIRKGKINFSSVIIPLFCLLILLKIKFYYFAGVITFLPLFYIAYIFNKNNYPYKSRYIFILMFLIVSLINILPQIHYHLDFNRLPNTIYLNYQKLYQASDISNAIHFPNLKPTWTSIIQSTPKALFTSFTYPSFASINNIFTAIVCFENYLLILCGLISLTIFLKSKVYSKKPYLLWMLILVLLYCSIMIALITLSSPNLGSLNRYKIGASVFLFYLSFMQIEIFLRDKSLLK</sequence>
<dbReference type="EMBL" id="CP076128">
    <property type="protein sequence ID" value="QWG09040.1"/>
    <property type="molecule type" value="Genomic_DNA"/>
</dbReference>
<evidence type="ECO:0000313" key="3">
    <source>
        <dbReference type="Proteomes" id="UP000682802"/>
    </source>
</evidence>
<feature type="transmembrane region" description="Helical" evidence="1">
    <location>
        <begin position="98"/>
        <end position="117"/>
    </location>
</feature>
<feature type="transmembrane region" description="Helical" evidence="1">
    <location>
        <begin position="367"/>
        <end position="388"/>
    </location>
</feature>
<dbReference type="RefSeq" id="WP_144072944.1">
    <property type="nucleotide sequence ID" value="NZ_CP076128.1"/>
</dbReference>
<feature type="transmembrane region" description="Helical" evidence="1">
    <location>
        <begin position="177"/>
        <end position="194"/>
    </location>
</feature>
<evidence type="ECO:0008006" key="4">
    <source>
        <dbReference type="Google" id="ProtNLM"/>
    </source>
</evidence>
<dbReference type="Proteomes" id="UP000682802">
    <property type="component" value="Chromosome 1"/>
</dbReference>
<accession>A0ABX8GZK2</accession>
<gene>
    <name evidence="2" type="ORF">KM029_08875</name>
</gene>
<feature type="transmembrane region" description="Helical" evidence="1">
    <location>
        <begin position="221"/>
        <end position="238"/>
    </location>
</feature>
<evidence type="ECO:0000313" key="2">
    <source>
        <dbReference type="EMBL" id="QWG09040.1"/>
    </source>
</evidence>
<feature type="transmembrane region" description="Helical" evidence="1">
    <location>
        <begin position="250"/>
        <end position="269"/>
    </location>
</feature>
<feature type="transmembrane region" description="Helical" evidence="1">
    <location>
        <begin position="332"/>
        <end position="355"/>
    </location>
</feature>
<feature type="transmembrane region" description="Helical" evidence="1">
    <location>
        <begin position="199"/>
        <end position="215"/>
    </location>
</feature>
<proteinExistence type="predicted"/>
<feature type="transmembrane region" description="Helical" evidence="1">
    <location>
        <begin position="400"/>
        <end position="418"/>
    </location>
</feature>
<keyword evidence="1" id="KW-0812">Transmembrane</keyword>
<organism evidence="2 3">
    <name type="scientific">Flammeovirga kamogawensis</name>
    <dbReference type="NCBI Taxonomy" id="373891"/>
    <lineage>
        <taxon>Bacteria</taxon>
        <taxon>Pseudomonadati</taxon>
        <taxon>Bacteroidota</taxon>
        <taxon>Cytophagia</taxon>
        <taxon>Cytophagales</taxon>
        <taxon>Flammeovirgaceae</taxon>
        <taxon>Flammeovirga</taxon>
    </lineage>
</organism>
<keyword evidence="1" id="KW-1133">Transmembrane helix</keyword>
<name>A0ABX8GZK2_9BACT</name>
<keyword evidence="1" id="KW-0472">Membrane</keyword>
<evidence type="ECO:0000256" key="1">
    <source>
        <dbReference type="SAM" id="Phobius"/>
    </source>
</evidence>